<evidence type="ECO:0000256" key="4">
    <source>
        <dbReference type="SAM" id="SignalP"/>
    </source>
</evidence>
<reference evidence="6" key="1">
    <citation type="journal article" date="2021" name="Open Biol.">
        <title>Shared evolutionary footprints suggest mitochondrial oxidative damage underlies multiple complex I losses in fungi.</title>
        <authorList>
            <person name="Schikora-Tamarit M.A."/>
            <person name="Marcet-Houben M."/>
            <person name="Nosek J."/>
            <person name="Gabaldon T."/>
        </authorList>
    </citation>
    <scope>NUCLEOTIDE SEQUENCE</scope>
    <source>
        <strain evidence="6">CBS2887</strain>
    </source>
</reference>
<feature type="chain" id="PRO_5040169882" description="Thioredoxin domain-containing protein" evidence="4">
    <location>
        <begin position="20"/>
        <end position="682"/>
    </location>
</feature>
<dbReference type="Pfam" id="PF00085">
    <property type="entry name" value="Thioredoxin"/>
    <property type="match status" value="1"/>
</dbReference>
<dbReference type="InterPro" id="IPR051063">
    <property type="entry name" value="PDI"/>
</dbReference>
<evidence type="ECO:0000259" key="5">
    <source>
        <dbReference type="PROSITE" id="PS51352"/>
    </source>
</evidence>
<dbReference type="GO" id="GO:0006457">
    <property type="term" value="P:protein folding"/>
    <property type="evidence" value="ECO:0007669"/>
    <property type="project" value="TreeGrafter"/>
</dbReference>
<comment type="similarity">
    <text evidence="1">Belongs to the protein disulfide isomerase family.</text>
</comment>
<dbReference type="SUPFAM" id="SSF52833">
    <property type="entry name" value="Thioredoxin-like"/>
    <property type="match status" value="1"/>
</dbReference>
<comment type="caution">
    <text evidence="6">The sequence shown here is derived from an EMBL/GenBank/DDBJ whole genome shotgun (WGS) entry which is preliminary data.</text>
</comment>
<dbReference type="PROSITE" id="PS51352">
    <property type="entry name" value="THIOREDOXIN_2"/>
    <property type="match status" value="1"/>
</dbReference>
<proteinExistence type="inferred from homology"/>
<dbReference type="EMBL" id="JAEUBG010005382">
    <property type="protein sequence ID" value="KAH3675626.1"/>
    <property type="molecule type" value="Genomic_DNA"/>
</dbReference>
<keyword evidence="7" id="KW-1185">Reference proteome</keyword>
<organism evidence="6 7">
    <name type="scientific">Wickerhamomyces pijperi</name>
    <name type="common">Yeast</name>
    <name type="synonym">Pichia pijperi</name>
    <dbReference type="NCBI Taxonomy" id="599730"/>
    <lineage>
        <taxon>Eukaryota</taxon>
        <taxon>Fungi</taxon>
        <taxon>Dikarya</taxon>
        <taxon>Ascomycota</taxon>
        <taxon>Saccharomycotina</taxon>
        <taxon>Saccharomycetes</taxon>
        <taxon>Phaffomycetales</taxon>
        <taxon>Wickerhamomycetaceae</taxon>
        <taxon>Wickerhamomyces</taxon>
    </lineage>
</organism>
<accession>A0A9P8PP44</accession>
<protein>
    <recommendedName>
        <fullName evidence="5">Thioredoxin domain-containing protein</fullName>
    </recommendedName>
</protein>
<dbReference type="Proteomes" id="UP000774326">
    <property type="component" value="Unassembled WGS sequence"/>
</dbReference>
<evidence type="ECO:0000256" key="2">
    <source>
        <dbReference type="ARBA" id="ARBA00022729"/>
    </source>
</evidence>
<dbReference type="PANTHER" id="PTHR45672:SF3">
    <property type="entry name" value="THIOREDOXIN DOMAIN-CONTAINING PROTEIN 5"/>
    <property type="match status" value="1"/>
</dbReference>
<keyword evidence="3" id="KW-0472">Membrane</keyword>
<feature type="transmembrane region" description="Helical" evidence="3">
    <location>
        <begin position="638"/>
        <end position="656"/>
    </location>
</feature>
<keyword evidence="3" id="KW-0812">Transmembrane</keyword>
<dbReference type="AlphaFoldDB" id="A0A9P8PP44"/>
<keyword evidence="2 4" id="KW-0732">Signal</keyword>
<evidence type="ECO:0000313" key="7">
    <source>
        <dbReference type="Proteomes" id="UP000774326"/>
    </source>
</evidence>
<reference evidence="6" key="2">
    <citation type="submission" date="2021-01" db="EMBL/GenBank/DDBJ databases">
        <authorList>
            <person name="Schikora-Tamarit M.A."/>
        </authorList>
    </citation>
    <scope>NUCLEOTIDE SEQUENCE</scope>
    <source>
        <strain evidence="6">CBS2887</strain>
    </source>
</reference>
<keyword evidence="3" id="KW-1133">Transmembrane helix</keyword>
<name>A0A9P8PP44_WICPI</name>
<sequence length="682" mass="79895">MRFPISIPLSLLLIQAGLSTQQQELKEVEEDLPEPQSLTEQKIKVSLPEALTAVNFKSQLHSKKISLVEFYSPYCSHCKHFAPTWESTYEHNHEYFTDANIGFFQVNCVESGDLCSEQEIAAYPSFRLYSDEAVVLKEYKGERKEQSLVKFLRKNENQEVGTYTDLTKFLTVNEFLVKAEAVSDVPEVYVFLPASSTFETIDDLVKKTHYDVDMVNQIKLISDKLDTYIINRRENQAIYDKFKPNEDDGRLTFYLKVPGRSVLSMFKYRLNENDEQFLESFTTWCIQMISIAQFPDISNLAIFGPTSTMNPMNYLPAELNYDPSLHYENTYIFFYDPETTFEEDLQILEHLLVTFSELQNVRFYKSSDDFKYFLELQKNVIQANFRDIPDEHFNEYQFIVDSITSLPTLVMINPMSPVLTMYQNFGSTEIRDFYRVSDWIKETNKPLIYDFYRQNHELWDDPNSLVVLQVVDEYNELLPALKIAKDYQYLLKNYQYDRLEVERKIKKDDLESFKKSPFYNINDYVRKTIREIYPLNQNFKKVKFAYLFENETSILTDFGLNINSRVYKTNDVIIVDRSTQFYYESTPALATFSLVNSPSDITNTLLALNEAKDFPVLPLLRSSPYGGSLRFMDNLHKFGVRGYFFVIVVVVCAVMLNRFRKRTRSSHSGPKYGILDDPTKFD</sequence>
<evidence type="ECO:0000256" key="1">
    <source>
        <dbReference type="ARBA" id="ARBA00006347"/>
    </source>
</evidence>
<dbReference type="PANTHER" id="PTHR45672">
    <property type="entry name" value="PROTEIN DISULFIDE-ISOMERASE C17H9.14C-RELATED"/>
    <property type="match status" value="1"/>
</dbReference>
<dbReference type="OrthoDB" id="72053at2759"/>
<feature type="signal peptide" evidence="4">
    <location>
        <begin position="1"/>
        <end position="19"/>
    </location>
</feature>
<dbReference type="Gene3D" id="3.40.30.10">
    <property type="entry name" value="Glutaredoxin"/>
    <property type="match status" value="1"/>
</dbReference>
<evidence type="ECO:0000256" key="3">
    <source>
        <dbReference type="SAM" id="Phobius"/>
    </source>
</evidence>
<feature type="domain" description="Thioredoxin" evidence="5">
    <location>
        <begin position="14"/>
        <end position="157"/>
    </location>
</feature>
<dbReference type="GO" id="GO:0003756">
    <property type="term" value="F:protein disulfide isomerase activity"/>
    <property type="evidence" value="ECO:0007669"/>
    <property type="project" value="TreeGrafter"/>
</dbReference>
<dbReference type="InterPro" id="IPR013766">
    <property type="entry name" value="Thioredoxin_domain"/>
</dbReference>
<dbReference type="CDD" id="cd02961">
    <property type="entry name" value="PDI_a_family"/>
    <property type="match status" value="1"/>
</dbReference>
<dbReference type="GO" id="GO:0005783">
    <property type="term" value="C:endoplasmic reticulum"/>
    <property type="evidence" value="ECO:0007669"/>
    <property type="project" value="TreeGrafter"/>
</dbReference>
<evidence type="ECO:0000313" key="6">
    <source>
        <dbReference type="EMBL" id="KAH3675626.1"/>
    </source>
</evidence>
<gene>
    <name evidence="6" type="ORF">WICPIJ_009318</name>
</gene>
<dbReference type="InterPro" id="IPR036249">
    <property type="entry name" value="Thioredoxin-like_sf"/>
</dbReference>